<proteinExistence type="predicted"/>
<evidence type="ECO:0000313" key="1">
    <source>
        <dbReference type="EMBL" id="GBM98405.1"/>
    </source>
</evidence>
<keyword evidence="2" id="KW-1185">Reference proteome</keyword>
<accession>A0A4Y2K9N0</accession>
<reference evidence="1 2" key="1">
    <citation type="journal article" date="2019" name="Sci. Rep.">
        <title>Orb-weaving spider Araneus ventricosus genome elucidates the spidroin gene catalogue.</title>
        <authorList>
            <person name="Kono N."/>
            <person name="Nakamura H."/>
            <person name="Ohtoshi R."/>
            <person name="Moran D.A.P."/>
            <person name="Shinohara A."/>
            <person name="Yoshida Y."/>
            <person name="Fujiwara M."/>
            <person name="Mori M."/>
            <person name="Tomita M."/>
            <person name="Arakawa K."/>
        </authorList>
    </citation>
    <scope>NUCLEOTIDE SEQUENCE [LARGE SCALE GENOMIC DNA]</scope>
</reference>
<organism evidence="1 2">
    <name type="scientific">Araneus ventricosus</name>
    <name type="common">Orbweaver spider</name>
    <name type="synonym">Epeira ventricosa</name>
    <dbReference type="NCBI Taxonomy" id="182803"/>
    <lineage>
        <taxon>Eukaryota</taxon>
        <taxon>Metazoa</taxon>
        <taxon>Ecdysozoa</taxon>
        <taxon>Arthropoda</taxon>
        <taxon>Chelicerata</taxon>
        <taxon>Arachnida</taxon>
        <taxon>Araneae</taxon>
        <taxon>Araneomorphae</taxon>
        <taxon>Entelegynae</taxon>
        <taxon>Araneoidea</taxon>
        <taxon>Araneidae</taxon>
        <taxon>Araneus</taxon>
    </lineage>
</organism>
<sequence length="113" mass="13038">MIYDRANIPTVSRSLDDSRILQKYQCIIRNYKRDMEKANSKKKANDLVEKAKNSLFDIASCKCTDFTTSSCEKPNKFPVKERMFFQDQISLTIGFVSCVDAPTSHALKKTRQF</sequence>
<dbReference type="OrthoDB" id="7466268at2759"/>
<dbReference type="EMBL" id="BGPR01004320">
    <property type="protein sequence ID" value="GBM98405.1"/>
    <property type="molecule type" value="Genomic_DNA"/>
</dbReference>
<comment type="caution">
    <text evidence="1">The sequence shown here is derived from an EMBL/GenBank/DDBJ whole genome shotgun (WGS) entry which is preliminary data.</text>
</comment>
<name>A0A4Y2K9N0_ARAVE</name>
<protein>
    <submittedName>
        <fullName evidence="1">Uncharacterized protein</fullName>
    </submittedName>
</protein>
<evidence type="ECO:0000313" key="2">
    <source>
        <dbReference type="Proteomes" id="UP000499080"/>
    </source>
</evidence>
<gene>
    <name evidence="1" type="ORF">AVEN_100979_1</name>
</gene>
<dbReference type="AlphaFoldDB" id="A0A4Y2K9N0"/>
<dbReference type="Proteomes" id="UP000499080">
    <property type="component" value="Unassembled WGS sequence"/>
</dbReference>